<dbReference type="Gene3D" id="1.20.120.160">
    <property type="entry name" value="HPT domain"/>
    <property type="match status" value="1"/>
</dbReference>
<name>A0A9X4MHU3_9BACT</name>
<dbReference type="InterPro" id="IPR008207">
    <property type="entry name" value="Sig_transdc_His_kin_Hpt_dom"/>
</dbReference>
<dbReference type="GO" id="GO:0000160">
    <property type="term" value="P:phosphorelay signal transduction system"/>
    <property type="evidence" value="ECO:0007669"/>
    <property type="project" value="InterPro"/>
</dbReference>
<dbReference type="AlphaFoldDB" id="A0A9X4MHU3"/>
<dbReference type="Pfam" id="PF01627">
    <property type="entry name" value="Hpt"/>
    <property type="match status" value="1"/>
</dbReference>
<proteinExistence type="predicted"/>
<dbReference type="Proteomes" id="UP001154240">
    <property type="component" value="Unassembled WGS sequence"/>
</dbReference>
<dbReference type="PROSITE" id="PS50894">
    <property type="entry name" value="HPT"/>
    <property type="match status" value="1"/>
</dbReference>
<dbReference type="SMART" id="SM00073">
    <property type="entry name" value="HPT"/>
    <property type="match status" value="1"/>
</dbReference>
<protein>
    <submittedName>
        <fullName evidence="3">Hpt domain-containing protein</fullName>
    </submittedName>
</protein>
<reference evidence="3" key="1">
    <citation type="journal article" date="2022" name="bioRxiv">
        <title>Thiovibrio frasassiensisgen. nov., sp. nov., an autotrophic, elemental sulfur disproportionating bacterium isolated from sulfidic karst sediment, and proposal of Thiovibrionaceae fam. nov.</title>
        <authorList>
            <person name="Aronson H."/>
            <person name="Thomas C."/>
            <person name="Bhattacharyya M."/>
            <person name="Eckstein S."/>
            <person name="Jensen S."/>
            <person name="Barco R."/>
            <person name="Macalady J."/>
            <person name="Amend J."/>
        </authorList>
    </citation>
    <scope>NUCLEOTIDE SEQUENCE</scope>
    <source>
        <strain evidence="3">RS19-109</strain>
    </source>
</reference>
<keyword evidence="4" id="KW-1185">Reference proteome</keyword>
<dbReference type="EMBL" id="JAPHEH010000001">
    <property type="protein sequence ID" value="MDG4476125.1"/>
    <property type="molecule type" value="Genomic_DNA"/>
</dbReference>
<dbReference type="RefSeq" id="WP_307633096.1">
    <property type="nucleotide sequence ID" value="NZ_JAPHEH010000001.1"/>
</dbReference>
<dbReference type="GO" id="GO:0004672">
    <property type="term" value="F:protein kinase activity"/>
    <property type="evidence" value="ECO:0007669"/>
    <property type="project" value="UniProtKB-ARBA"/>
</dbReference>
<keyword evidence="1" id="KW-0597">Phosphoprotein</keyword>
<feature type="modified residue" description="Phosphohistidine" evidence="1">
    <location>
        <position position="57"/>
    </location>
</feature>
<evidence type="ECO:0000313" key="4">
    <source>
        <dbReference type="Proteomes" id="UP001154240"/>
    </source>
</evidence>
<comment type="caution">
    <text evidence="3">The sequence shown here is derived from an EMBL/GenBank/DDBJ whole genome shotgun (WGS) entry which is preliminary data.</text>
</comment>
<dbReference type="InterPro" id="IPR036641">
    <property type="entry name" value="HPT_dom_sf"/>
</dbReference>
<sequence length="108" mass="11484">MADLEWDRNFALEQSGDDEEMLAELLVLFRDSSASDLARINAGLAAENPVMVADAAHSIKGASASLGVEGVRKVASELERIGRLGDLSQGRDLAAQLGTLLKAFDGQR</sequence>
<evidence type="ECO:0000313" key="3">
    <source>
        <dbReference type="EMBL" id="MDG4476125.1"/>
    </source>
</evidence>
<reference evidence="3" key="2">
    <citation type="submission" date="2022-10" db="EMBL/GenBank/DDBJ databases">
        <authorList>
            <person name="Aronson H.S."/>
        </authorList>
    </citation>
    <scope>NUCLEOTIDE SEQUENCE</scope>
    <source>
        <strain evidence="3">RS19-109</strain>
    </source>
</reference>
<evidence type="ECO:0000256" key="1">
    <source>
        <dbReference type="PROSITE-ProRule" id="PRU00110"/>
    </source>
</evidence>
<feature type="domain" description="HPt" evidence="2">
    <location>
        <begin position="18"/>
        <end position="108"/>
    </location>
</feature>
<organism evidence="3 4">
    <name type="scientific">Thiovibrio frasassiensis</name>
    <dbReference type="NCBI Taxonomy" id="2984131"/>
    <lineage>
        <taxon>Bacteria</taxon>
        <taxon>Pseudomonadati</taxon>
        <taxon>Thermodesulfobacteriota</taxon>
        <taxon>Desulfobulbia</taxon>
        <taxon>Desulfobulbales</taxon>
        <taxon>Thiovibrionaceae</taxon>
        <taxon>Thiovibrio</taxon>
    </lineage>
</organism>
<accession>A0A9X4MHU3</accession>
<gene>
    <name evidence="3" type="ORF">OLX77_08155</name>
</gene>
<dbReference type="SUPFAM" id="SSF47226">
    <property type="entry name" value="Histidine-containing phosphotransfer domain, HPT domain"/>
    <property type="match status" value="1"/>
</dbReference>
<evidence type="ECO:0000259" key="2">
    <source>
        <dbReference type="PROSITE" id="PS50894"/>
    </source>
</evidence>